<dbReference type="GO" id="GO:0005759">
    <property type="term" value="C:mitochondrial matrix"/>
    <property type="evidence" value="ECO:0007669"/>
    <property type="project" value="UniProtKB-SubCell"/>
</dbReference>
<dbReference type="CDD" id="cd20270">
    <property type="entry name" value="Complex1_LYR_SDHAF3_LYRM10"/>
    <property type="match status" value="1"/>
</dbReference>
<accession>A0A8J6CBX6</accession>
<dbReference type="PANTHER" id="PTHR13137">
    <property type="entry name" value="DC11 ACN9 HOMOLOG"/>
    <property type="match status" value="1"/>
</dbReference>
<dbReference type="GO" id="GO:0006105">
    <property type="term" value="P:succinate metabolic process"/>
    <property type="evidence" value="ECO:0007669"/>
    <property type="project" value="TreeGrafter"/>
</dbReference>
<keyword evidence="4 6" id="KW-0496">Mitochondrion</keyword>
<dbReference type="PANTHER" id="PTHR13137:SF6">
    <property type="entry name" value="SUCCINATE DEHYDROGENASE ASSEMBLY FACTOR 3, MITOCHONDRIAL"/>
    <property type="match status" value="1"/>
</dbReference>
<comment type="subunit">
    <text evidence="6">Interacts with the iron-sulfur protein subunit within the SDH catalytic dimer.</text>
</comment>
<dbReference type="AlphaFoldDB" id="A0A8J6CBX6"/>
<evidence type="ECO:0000256" key="5">
    <source>
        <dbReference type="ARBA" id="ARBA00023186"/>
    </source>
</evidence>
<dbReference type="EMBL" id="JAGTXO010000003">
    <property type="protein sequence ID" value="KAG8469282.1"/>
    <property type="molecule type" value="Genomic_DNA"/>
</dbReference>
<reference evidence="7" key="1">
    <citation type="submission" date="2021-05" db="EMBL/GenBank/DDBJ databases">
        <title>The genome of the haptophyte Pavlova lutheri (Diacronema luteri, Pavlovales) - a model for lipid biosynthesis in eukaryotic algae.</title>
        <authorList>
            <person name="Hulatt C.J."/>
            <person name="Posewitz M.C."/>
        </authorList>
    </citation>
    <scope>NUCLEOTIDE SEQUENCE</scope>
    <source>
        <strain evidence="7">NIVA-4/92</strain>
    </source>
</reference>
<comment type="function">
    <text evidence="6">Plays an essential role in the assembly of succinate dehydrogenase (SDH), an enzyme complex (also referred to as respiratory complex II) that is a component of both the tricarboxylic acid (TCA) cycle and the mitochondrial electron transport chain, and which couples the oxidation of succinate to fumarate with the reduction of ubiquinone (coenzyme Q) to ubiquinol. Promotes maturation of the iron-sulfur protein subunit of the SDH catalytic dimer, protecting it from the deleterious effects of oxidants. May act together with SDHAF1.</text>
</comment>
<comment type="caution">
    <text evidence="7">The sequence shown here is derived from an EMBL/GenBank/DDBJ whole genome shotgun (WGS) entry which is preliminary data.</text>
</comment>
<protein>
    <recommendedName>
        <fullName evidence="6">Succinate dehydrogenase assembly factor 3</fullName>
        <shortName evidence="6">SDH assembly factor 3</shortName>
        <shortName evidence="6">SDHAF3</shortName>
    </recommendedName>
</protein>
<sequence>MAPSRMLALYRDILRAHREHLRPGLRRFGDQYVAHEFRQHKSAKPEFIPAFEEQWRTYLQTIRQSRDGMAPAAHGVASEVDNQLSAEQKAQLQKLEERIKSL</sequence>
<keyword evidence="3" id="KW-0809">Transit peptide</keyword>
<comment type="similarity">
    <text evidence="2 6">Belongs to the complex I LYR family. SDHAF3 subfamily.</text>
</comment>
<evidence type="ECO:0000313" key="8">
    <source>
        <dbReference type="Proteomes" id="UP000751190"/>
    </source>
</evidence>
<dbReference type="OrthoDB" id="278329at2759"/>
<dbReference type="Proteomes" id="UP000751190">
    <property type="component" value="Unassembled WGS sequence"/>
</dbReference>
<keyword evidence="8" id="KW-1185">Reference proteome</keyword>
<evidence type="ECO:0000256" key="4">
    <source>
        <dbReference type="ARBA" id="ARBA00023128"/>
    </source>
</evidence>
<organism evidence="7 8">
    <name type="scientific">Diacronema lutheri</name>
    <name type="common">Unicellular marine alga</name>
    <name type="synonym">Monochrysis lutheri</name>
    <dbReference type="NCBI Taxonomy" id="2081491"/>
    <lineage>
        <taxon>Eukaryota</taxon>
        <taxon>Haptista</taxon>
        <taxon>Haptophyta</taxon>
        <taxon>Pavlovophyceae</taxon>
        <taxon>Pavlovales</taxon>
        <taxon>Pavlovaceae</taxon>
        <taxon>Diacronema</taxon>
    </lineage>
</organism>
<dbReference type="Pfam" id="PF13233">
    <property type="entry name" value="Complex1_LYR_2"/>
    <property type="match status" value="1"/>
</dbReference>
<evidence type="ECO:0000256" key="2">
    <source>
        <dbReference type="ARBA" id="ARBA00006020"/>
    </source>
</evidence>
<comment type="subcellular location">
    <subcellularLocation>
        <location evidence="1 6">Mitochondrion matrix</location>
    </subcellularLocation>
</comment>
<dbReference type="OMA" id="WQQTNEN"/>
<evidence type="ECO:0000256" key="1">
    <source>
        <dbReference type="ARBA" id="ARBA00004305"/>
    </source>
</evidence>
<evidence type="ECO:0000313" key="7">
    <source>
        <dbReference type="EMBL" id="KAG8469282.1"/>
    </source>
</evidence>
<dbReference type="InterPro" id="IPR008381">
    <property type="entry name" value="SDHAF3/Sdh7"/>
</dbReference>
<evidence type="ECO:0000256" key="6">
    <source>
        <dbReference type="RuleBase" id="RU368039"/>
    </source>
</evidence>
<proteinExistence type="inferred from homology"/>
<gene>
    <name evidence="7" type="ORF">KFE25_007800</name>
</gene>
<dbReference type="GO" id="GO:0034553">
    <property type="term" value="P:mitochondrial respiratory chain complex II assembly"/>
    <property type="evidence" value="ECO:0007669"/>
    <property type="project" value="UniProtKB-UniRule"/>
</dbReference>
<evidence type="ECO:0000256" key="3">
    <source>
        <dbReference type="ARBA" id="ARBA00022946"/>
    </source>
</evidence>
<dbReference type="GO" id="GO:0005758">
    <property type="term" value="C:mitochondrial intermembrane space"/>
    <property type="evidence" value="ECO:0007669"/>
    <property type="project" value="TreeGrafter"/>
</dbReference>
<keyword evidence="5 6" id="KW-0143">Chaperone</keyword>
<name>A0A8J6CBX6_DIALT</name>